<reference evidence="1 2" key="1">
    <citation type="submission" date="2017-11" db="EMBL/GenBank/DDBJ databases">
        <title>Genomic Encyclopedia of Archaeal and Bacterial Type Strains, Phase II (KMG-II): From Individual Species to Whole Genera.</title>
        <authorList>
            <person name="Goeker M."/>
        </authorList>
    </citation>
    <scope>NUCLEOTIDE SEQUENCE [LARGE SCALE GENOMIC DNA]</scope>
    <source>
        <strain evidence="1 2">DSM 29128</strain>
    </source>
</reference>
<sequence>MWHRVKDLWQYNRLALMAFGLVLCLAGFFGFKSVSQFLYWSDPAHQDQAVAGWMTPRYVAQSYRVPPQVIQNALDLAFDGPPRRISLDTLAAEQGLTMAAIQARVDTAVAAWRAQNPRPRQ</sequence>
<dbReference type="OrthoDB" id="159440at2"/>
<evidence type="ECO:0000313" key="1">
    <source>
        <dbReference type="EMBL" id="PJI92100.1"/>
    </source>
</evidence>
<gene>
    <name evidence="1" type="ORF">BC777_0944</name>
</gene>
<dbReference type="RefSeq" id="WP_100366954.1">
    <property type="nucleotide sequence ID" value="NZ_PGTY01000001.1"/>
</dbReference>
<organism evidence="1 2">
    <name type="scientific">Yoonia maricola</name>
    <dbReference type="NCBI Taxonomy" id="420999"/>
    <lineage>
        <taxon>Bacteria</taxon>
        <taxon>Pseudomonadati</taxon>
        <taxon>Pseudomonadota</taxon>
        <taxon>Alphaproteobacteria</taxon>
        <taxon>Rhodobacterales</taxon>
        <taxon>Paracoccaceae</taxon>
        <taxon>Yoonia</taxon>
    </lineage>
</organism>
<dbReference type="EMBL" id="PGTY01000001">
    <property type="protein sequence ID" value="PJI92100.1"/>
    <property type="molecule type" value="Genomic_DNA"/>
</dbReference>
<comment type="caution">
    <text evidence="1">The sequence shown here is derived from an EMBL/GenBank/DDBJ whole genome shotgun (WGS) entry which is preliminary data.</text>
</comment>
<accession>A0A2M8WME9</accession>
<dbReference type="AlphaFoldDB" id="A0A2M8WME9"/>
<proteinExistence type="predicted"/>
<protein>
    <submittedName>
        <fullName evidence="1">Uncharacterized protein</fullName>
    </submittedName>
</protein>
<name>A0A2M8WME9_9RHOB</name>
<evidence type="ECO:0000313" key="2">
    <source>
        <dbReference type="Proteomes" id="UP000228531"/>
    </source>
</evidence>
<keyword evidence="2" id="KW-1185">Reference proteome</keyword>
<dbReference type="Proteomes" id="UP000228531">
    <property type="component" value="Unassembled WGS sequence"/>
</dbReference>